<evidence type="ECO:0000313" key="3">
    <source>
        <dbReference type="EMBL" id="ABG84047.1"/>
    </source>
</evidence>
<evidence type="ECO:0000256" key="1">
    <source>
        <dbReference type="SAM" id="Phobius"/>
    </source>
</evidence>
<dbReference type="PANTHER" id="PTHR30336">
    <property type="entry name" value="INNER MEMBRANE PROTEIN, PROBABLE PERMEASE"/>
    <property type="match status" value="1"/>
</dbReference>
<proteinExistence type="predicted"/>
<name>A0A0H2YTF5_CLOP1</name>
<feature type="transmembrane region" description="Helical" evidence="1">
    <location>
        <begin position="6"/>
        <end position="30"/>
    </location>
</feature>
<reference evidence="3 4" key="1">
    <citation type="journal article" date="2006" name="Genome Res.">
        <title>Skewed genomic variability in strains of the toxigenic bacterial pathogen, Clostridium perfringens.</title>
        <authorList>
            <person name="Myers G.S."/>
            <person name="Rasko D.A."/>
            <person name="Cheung J.K."/>
            <person name="Ravel J."/>
            <person name="Seshadri R."/>
            <person name="Deboy R.T."/>
            <person name="Ren Q."/>
            <person name="Varga J."/>
            <person name="Awad M.M."/>
            <person name="Brinkac L.M."/>
            <person name="Daugherty S.C."/>
            <person name="Haft D.H."/>
            <person name="Dodson R.J."/>
            <person name="Madupu R."/>
            <person name="Nelson W.C."/>
            <person name="Rosovitz M.J."/>
            <person name="Sullivan S.A."/>
            <person name="Khouri H."/>
            <person name="Dimitrov G.I."/>
            <person name="Watkins K.L."/>
            <person name="Mulligan S."/>
            <person name="Benton J."/>
            <person name="Radune D."/>
            <person name="Fisher D.J."/>
            <person name="Atkins H.S."/>
            <person name="Hiscox T."/>
            <person name="Jost B.H."/>
            <person name="Billington S.J."/>
            <person name="Songer J.G."/>
            <person name="McClane B.A."/>
            <person name="Titball R.W."/>
            <person name="Rood J.I."/>
            <person name="Melville S.B."/>
            <person name="Paulsen I.T."/>
        </authorList>
    </citation>
    <scope>NUCLEOTIDE SEQUENCE [LARGE SCALE GENOMIC DNA]</scope>
    <source>
        <strain evidence="4">ATCC 13124 / DSM 756 / JCM 1290 / NCIMB 6125 / NCTC 8237 / S 107 / Type A</strain>
    </source>
</reference>
<protein>
    <recommendedName>
        <fullName evidence="2">DUF218 domain-containing protein</fullName>
    </recommendedName>
</protein>
<dbReference type="AlphaFoldDB" id="A0A0H2YTF5"/>
<keyword evidence="1" id="KW-0472">Membrane</keyword>
<keyword evidence="1" id="KW-1133">Transmembrane helix</keyword>
<dbReference type="GeneID" id="93002856"/>
<evidence type="ECO:0000313" key="4">
    <source>
        <dbReference type="Proteomes" id="UP000001823"/>
    </source>
</evidence>
<dbReference type="Pfam" id="PF02698">
    <property type="entry name" value="DUF218"/>
    <property type="match status" value="1"/>
</dbReference>
<dbReference type="PANTHER" id="PTHR30336:SF4">
    <property type="entry name" value="ENVELOPE BIOGENESIS FACTOR ELYC"/>
    <property type="match status" value="1"/>
</dbReference>
<dbReference type="GO" id="GO:0005886">
    <property type="term" value="C:plasma membrane"/>
    <property type="evidence" value="ECO:0007669"/>
    <property type="project" value="TreeGrafter"/>
</dbReference>
<gene>
    <name evidence="3" type="ordered locus">CPF_0806</name>
</gene>
<dbReference type="HOGENOM" id="CLU_051474_3_2_9"/>
<dbReference type="eggNOG" id="COG1434">
    <property type="taxonomic scope" value="Bacteria"/>
</dbReference>
<evidence type="ECO:0000259" key="2">
    <source>
        <dbReference type="Pfam" id="PF02698"/>
    </source>
</evidence>
<dbReference type="Proteomes" id="UP000001823">
    <property type="component" value="Chromosome"/>
</dbReference>
<accession>A0A0H2YTF5</accession>
<dbReference type="CDD" id="cd06259">
    <property type="entry name" value="YdcF-like"/>
    <property type="match status" value="1"/>
</dbReference>
<dbReference type="KEGG" id="cpf:CPF_0806"/>
<dbReference type="GO" id="GO:0000270">
    <property type="term" value="P:peptidoglycan metabolic process"/>
    <property type="evidence" value="ECO:0007669"/>
    <property type="project" value="TreeGrafter"/>
</dbReference>
<keyword evidence="4" id="KW-1185">Reference proteome</keyword>
<dbReference type="PaxDb" id="195103-CPF_0806"/>
<dbReference type="RefSeq" id="WP_011590380.1">
    <property type="nucleotide sequence ID" value="NC_008261.1"/>
</dbReference>
<feature type="domain" description="DUF218" evidence="2">
    <location>
        <begin position="48"/>
        <end position="186"/>
    </location>
</feature>
<sequence length="206" mass="23658">MLKKKILVGISILIGLLILVFLIFEVFLTYKMMNFKDIKQLKDVEYEIILGAGLYGDKPSPILQERLEEGLKYLELHPNTKVIVSGGQGSNEPIPESEAMKNFLVNKGINPNRIIEEDKSKSTFQNLEFSKKILEERHADKDEVLIVTSDFHLFRAKEIADYLNIKNEGLPSKTPISLRVQYMIREFPAMIKLLMQEAFLDTKDIV</sequence>
<dbReference type="Gene3D" id="3.40.50.620">
    <property type="entry name" value="HUPs"/>
    <property type="match status" value="1"/>
</dbReference>
<organism evidence="3 4">
    <name type="scientific">Clostridium perfringens (strain ATCC 13124 / DSM 756 / JCM 1290 / NCIMB 6125 / NCTC 8237 / Type A)</name>
    <dbReference type="NCBI Taxonomy" id="195103"/>
    <lineage>
        <taxon>Bacteria</taxon>
        <taxon>Bacillati</taxon>
        <taxon>Bacillota</taxon>
        <taxon>Clostridia</taxon>
        <taxon>Eubacteriales</taxon>
        <taxon>Clostridiaceae</taxon>
        <taxon>Clostridium</taxon>
    </lineage>
</organism>
<keyword evidence="1" id="KW-0812">Transmembrane</keyword>
<dbReference type="InterPro" id="IPR003848">
    <property type="entry name" value="DUF218"/>
</dbReference>
<dbReference type="InterPro" id="IPR051599">
    <property type="entry name" value="Cell_Envelope_Assoc"/>
</dbReference>
<dbReference type="EMBL" id="CP000246">
    <property type="protein sequence ID" value="ABG84047.1"/>
    <property type="molecule type" value="Genomic_DNA"/>
</dbReference>
<dbReference type="InterPro" id="IPR014729">
    <property type="entry name" value="Rossmann-like_a/b/a_fold"/>
</dbReference>
<dbReference type="GO" id="GO:0043164">
    <property type="term" value="P:Gram-negative-bacterium-type cell wall biogenesis"/>
    <property type="evidence" value="ECO:0007669"/>
    <property type="project" value="TreeGrafter"/>
</dbReference>